<dbReference type="EMBL" id="JBHFNT010000071">
    <property type="protein sequence ID" value="MFB2834528.1"/>
    <property type="molecule type" value="Genomic_DNA"/>
</dbReference>
<comment type="catalytic activity">
    <reaction evidence="1">
        <text>L-cysteine + L-glutamate + ATP = gamma-L-glutamyl-L-cysteine + ADP + phosphate + H(+)</text>
        <dbReference type="Rhea" id="RHEA:13285"/>
        <dbReference type="ChEBI" id="CHEBI:15378"/>
        <dbReference type="ChEBI" id="CHEBI:29985"/>
        <dbReference type="ChEBI" id="CHEBI:30616"/>
        <dbReference type="ChEBI" id="CHEBI:35235"/>
        <dbReference type="ChEBI" id="CHEBI:43474"/>
        <dbReference type="ChEBI" id="CHEBI:58173"/>
        <dbReference type="ChEBI" id="CHEBI:456216"/>
        <dbReference type="EC" id="6.3.2.2"/>
    </reaction>
</comment>
<evidence type="ECO:0000256" key="1">
    <source>
        <dbReference type="ARBA" id="ARBA00048819"/>
    </source>
</evidence>
<keyword evidence="2" id="KW-0436">Ligase</keyword>
<organism evidence="2 3">
    <name type="scientific">Floridaenema evergladense BLCC-F167</name>
    <dbReference type="NCBI Taxonomy" id="3153639"/>
    <lineage>
        <taxon>Bacteria</taxon>
        <taxon>Bacillati</taxon>
        <taxon>Cyanobacteriota</taxon>
        <taxon>Cyanophyceae</taxon>
        <taxon>Oscillatoriophycideae</taxon>
        <taxon>Aerosakkonematales</taxon>
        <taxon>Aerosakkonemataceae</taxon>
        <taxon>Floridanema</taxon>
        <taxon>Floridanema evergladense</taxon>
    </lineage>
</organism>
<dbReference type="SUPFAM" id="SSF55931">
    <property type="entry name" value="Glutamine synthetase/guanido kinase"/>
    <property type="match status" value="1"/>
</dbReference>
<evidence type="ECO:0000313" key="3">
    <source>
        <dbReference type="Proteomes" id="UP001576780"/>
    </source>
</evidence>
<name>A0ABV4WIK8_9CYAN</name>
<keyword evidence="3" id="KW-1185">Reference proteome</keyword>
<gene>
    <name evidence="2" type="primary">gshA</name>
    <name evidence="2" type="ORF">ACE1CA_08335</name>
</gene>
<dbReference type="NCBIfam" id="TIGR02048">
    <property type="entry name" value="gshA_cyano"/>
    <property type="match status" value="1"/>
</dbReference>
<sequence>MLLSKGFEVEMYTGTPQGDIVGLSDRIVADLDGFVKEPDSRNVEYTTAPLWCYDRLLCALVRPRQRLRAYLQRLGNYTLIPGSTLSLGGSDRFWRSDPQNPYHTYIENTYGTKVVTASIHINIGISQPELLMRAIRLIRMEAPLILALTASSPFLDGQVTGYHSTRWGLFPKTPALVPIFESHAHFIRWTEEQLAKGTMQNVRHLWSSIRPNGNNRPHDLNRLELRICDLVVDPIALLAITALLEARIWQLIQDPTLDPLEKSQLSPEDLVFLTDANEAAAAKSSLEAQLRHWSDGQPILARDWIEQLYQEVWPFAKQRGFSCFLSPLKKILREGNTAQKWLAQIDRGFNPRQVIAQAIQTTISQEQELEEKLCQILVA</sequence>
<proteinExistence type="predicted"/>
<dbReference type="PANTHER" id="PTHR36510:SF1">
    <property type="entry name" value="GLUTAMATE--CYSTEINE LIGASE 2-RELATED"/>
    <property type="match status" value="1"/>
</dbReference>
<dbReference type="PANTHER" id="PTHR36510">
    <property type="entry name" value="GLUTAMATE--CYSTEINE LIGASE 2-RELATED"/>
    <property type="match status" value="1"/>
</dbReference>
<dbReference type="InterPro" id="IPR011792">
    <property type="entry name" value="GshA_cyano"/>
</dbReference>
<evidence type="ECO:0000313" key="2">
    <source>
        <dbReference type="EMBL" id="MFB2834528.1"/>
    </source>
</evidence>
<dbReference type="Proteomes" id="UP001576780">
    <property type="component" value="Unassembled WGS sequence"/>
</dbReference>
<dbReference type="InterPro" id="IPR006336">
    <property type="entry name" value="GCS2"/>
</dbReference>
<dbReference type="Pfam" id="PF04107">
    <property type="entry name" value="GCS2"/>
    <property type="match status" value="1"/>
</dbReference>
<comment type="caution">
    <text evidence="2">The sequence shown here is derived from an EMBL/GenBank/DDBJ whole genome shotgun (WGS) entry which is preliminary data.</text>
</comment>
<reference evidence="2 3" key="1">
    <citation type="submission" date="2024-09" db="EMBL/GenBank/DDBJ databases">
        <title>Floridaenema gen nov. (Aerosakkonemataceae, Aerosakkonematales ord. nov., Cyanobacteria) from benthic tropical and subtropical fresh waters, with the description of four new species.</title>
        <authorList>
            <person name="Moretto J.A."/>
            <person name="Berthold D.E."/>
            <person name="Lefler F.W."/>
            <person name="Huang I.-S."/>
            <person name="Laughinghouse H. IV."/>
        </authorList>
    </citation>
    <scope>NUCLEOTIDE SEQUENCE [LARGE SCALE GENOMIC DNA]</scope>
    <source>
        <strain evidence="2 3">BLCC-F167</strain>
    </source>
</reference>
<dbReference type="InterPro" id="IPR014746">
    <property type="entry name" value="Gln_synth/guanido_kin_cat_dom"/>
</dbReference>
<dbReference type="RefSeq" id="WP_413276963.1">
    <property type="nucleotide sequence ID" value="NZ_JBHFNT010000071.1"/>
</dbReference>
<dbReference type="EC" id="6.3.2.2" evidence="2"/>
<dbReference type="Gene3D" id="3.30.590.20">
    <property type="match status" value="1"/>
</dbReference>
<dbReference type="InterPro" id="IPR050141">
    <property type="entry name" value="GCL_type2/YbdK_subfam"/>
</dbReference>
<dbReference type="GO" id="GO:0004357">
    <property type="term" value="F:glutamate-cysteine ligase activity"/>
    <property type="evidence" value="ECO:0007669"/>
    <property type="project" value="UniProtKB-EC"/>
</dbReference>
<protein>
    <submittedName>
        <fullName evidence="2">Glutamate--cysteine ligase</fullName>
        <ecNumber evidence="2">6.3.2.2</ecNumber>
    </submittedName>
</protein>
<accession>A0ABV4WIK8</accession>